<evidence type="ECO:0000256" key="3">
    <source>
        <dbReference type="ARBA" id="ARBA00022703"/>
    </source>
</evidence>
<feature type="signal peptide" evidence="11">
    <location>
        <begin position="1"/>
        <end position="20"/>
    </location>
</feature>
<dbReference type="InParanoid" id="A0A673A1Q9"/>
<dbReference type="OrthoDB" id="8633482at2759"/>
<dbReference type="SUPFAM" id="SSF57586">
    <property type="entry name" value="TNF receptor-like"/>
    <property type="match status" value="2"/>
</dbReference>
<dbReference type="InterPro" id="IPR001368">
    <property type="entry name" value="TNFR/NGFR_Cys_rich_reg"/>
</dbReference>
<evidence type="ECO:0000256" key="1">
    <source>
        <dbReference type="ARBA" id="ARBA00004613"/>
    </source>
</evidence>
<comment type="subcellular location">
    <subcellularLocation>
        <location evidence="1">Secreted</location>
    </subcellularLocation>
</comment>
<evidence type="ECO:0000256" key="9">
    <source>
        <dbReference type="SAM" id="MobiDB-lite"/>
    </source>
</evidence>
<feature type="repeat" description="TNFR-Cys" evidence="8">
    <location>
        <begin position="156"/>
        <end position="195"/>
    </location>
</feature>
<feature type="compositionally biased region" description="Polar residues" evidence="9">
    <location>
        <begin position="481"/>
        <end position="493"/>
    </location>
</feature>
<organism evidence="13 14">
    <name type="scientific">Sphaeramia orbicularis</name>
    <name type="common">orbiculate cardinalfish</name>
    <dbReference type="NCBI Taxonomy" id="375764"/>
    <lineage>
        <taxon>Eukaryota</taxon>
        <taxon>Metazoa</taxon>
        <taxon>Chordata</taxon>
        <taxon>Craniata</taxon>
        <taxon>Vertebrata</taxon>
        <taxon>Euteleostomi</taxon>
        <taxon>Actinopterygii</taxon>
        <taxon>Neopterygii</taxon>
        <taxon>Teleostei</taxon>
        <taxon>Neoteleostei</taxon>
        <taxon>Acanthomorphata</taxon>
        <taxon>Gobiaria</taxon>
        <taxon>Kurtiformes</taxon>
        <taxon>Apogonoidei</taxon>
        <taxon>Apogonidae</taxon>
        <taxon>Apogoninae</taxon>
        <taxon>Sphaeramia</taxon>
    </lineage>
</organism>
<feature type="disulfide bond" evidence="8">
    <location>
        <begin position="48"/>
        <end position="66"/>
    </location>
</feature>
<feature type="transmembrane region" description="Helical" evidence="10">
    <location>
        <begin position="268"/>
        <end position="292"/>
    </location>
</feature>
<reference evidence="13" key="2">
    <citation type="submission" date="2025-08" db="UniProtKB">
        <authorList>
            <consortium name="Ensembl"/>
        </authorList>
    </citation>
    <scope>IDENTIFICATION</scope>
</reference>
<dbReference type="CDD" id="cd00185">
    <property type="entry name" value="TNFRSF"/>
    <property type="match status" value="1"/>
</dbReference>
<evidence type="ECO:0000256" key="10">
    <source>
        <dbReference type="SAM" id="Phobius"/>
    </source>
</evidence>
<keyword evidence="10" id="KW-0472">Membrane</keyword>
<feature type="domain" description="TNFR-Cys" evidence="12">
    <location>
        <begin position="30"/>
        <end position="66"/>
    </location>
</feature>
<dbReference type="Pfam" id="PF00020">
    <property type="entry name" value="TNFR_c6"/>
    <property type="match status" value="3"/>
</dbReference>
<keyword evidence="3" id="KW-0053">Apoptosis</keyword>
<protein>
    <submittedName>
        <fullName evidence="13">Tumor necrosis factor receptor superfamily member 1B-like</fullName>
    </submittedName>
</protein>
<dbReference type="Ensembl" id="ENSSORT00005023203.1">
    <property type="protein sequence ID" value="ENSSORP00005022538.1"/>
    <property type="gene ID" value="ENSSORG00005010965.1"/>
</dbReference>
<evidence type="ECO:0000256" key="11">
    <source>
        <dbReference type="SAM" id="SignalP"/>
    </source>
</evidence>
<gene>
    <name evidence="13" type="primary">tnfrsf1b</name>
</gene>
<feature type="region of interest" description="Disordered" evidence="9">
    <location>
        <begin position="462"/>
        <end position="493"/>
    </location>
</feature>
<reference evidence="13" key="3">
    <citation type="submission" date="2025-09" db="UniProtKB">
        <authorList>
            <consortium name="Ensembl"/>
        </authorList>
    </citation>
    <scope>IDENTIFICATION</scope>
</reference>
<dbReference type="PROSITE" id="PS50050">
    <property type="entry name" value="TNFR_NGFR_2"/>
    <property type="match status" value="3"/>
</dbReference>
<feature type="disulfide bond" evidence="8">
    <location>
        <begin position="45"/>
        <end position="58"/>
    </location>
</feature>
<keyword evidence="14" id="KW-1185">Reference proteome</keyword>
<feature type="compositionally biased region" description="Low complexity" evidence="9">
    <location>
        <begin position="404"/>
        <end position="425"/>
    </location>
</feature>
<evidence type="ECO:0000256" key="6">
    <source>
        <dbReference type="ARBA" id="ARBA00023157"/>
    </source>
</evidence>
<dbReference type="GO" id="GO:0006915">
    <property type="term" value="P:apoptotic process"/>
    <property type="evidence" value="ECO:0007669"/>
    <property type="project" value="UniProtKB-KW"/>
</dbReference>
<feature type="repeat" description="TNFR-Cys" evidence="8">
    <location>
        <begin position="68"/>
        <end position="110"/>
    </location>
</feature>
<keyword evidence="5" id="KW-0677">Repeat</keyword>
<dbReference type="GO" id="GO:0005576">
    <property type="term" value="C:extracellular region"/>
    <property type="evidence" value="ECO:0007669"/>
    <property type="project" value="UniProtKB-SubCell"/>
</dbReference>
<keyword evidence="10" id="KW-0812">Transmembrane</keyword>
<keyword evidence="2" id="KW-0964">Secreted</keyword>
<evidence type="ECO:0000313" key="13">
    <source>
        <dbReference type="Ensembl" id="ENSSORP00005022538.1"/>
    </source>
</evidence>
<feature type="domain" description="TNFR-Cys" evidence="12">
    <location>
        <begin position="68"/>
        <end position="110"/>
    </location>
</feature>
<accession>A0A673A1Q9</accession>
<dbReference type="InterPro" id="IPR052459">
    <property type="entry name" value="TNFRSF_decoy_receptor"/>
</dbReference>
<dbReference type="AlphaFoldDB" id="A0A673A1Q9"/>
<feature type="disulfide bond" evidence="8">
    <location>
        <begin position="157"/>
        <end position="172"/>
    </location>
</feature>
<dbReference type="PROSITE" id="PS00652">
    <property type="entry name" value="TNFR_NGFR_1"/>
    <property type="match status" value="1"/>
</dbReference>
<evidence type="ECO:0000256" key="5">
    <source>
        <dbReference type="ARBA" id="ARBA00022737"/>
    </source>
</evidence>
<feature type="domain" description="TNFR-Cys" evidence="12">
    <location>
        <begin position="156"/>
        <end position="195"/>
    </location>
</feature>
<feature type="repeat" description="TNFR-Cys" evidence="8">
    <location>
        <begin position="30"/>
        <end position="66"/>
    </location>
</feature>
<dbReference type="Gene3D" id="2.10.50.10">
    <property type="entry name" value="Tumor Necrosis Factor Receptor, subunit A, domain 2"/>
    <property type="match status" value="4"/>
</dbReference>
<evidence type="ECO:0000256" key="7">
    <source>
        <dbReference type="ARBA" id="ARBA00023180"/>
    </source>
</evidence>
<proteinExistence type="predicted"/>
<evidence type="ECO:0000256" key="8">
    <source>
        <dbReference type="PROSITE-ProRule" id="PRU00206"/>
    </source>
</evidence>
<reference evidence="13" key="1">
    <citation type="submission" date="2019-06" db="EMBL/GenBank/DDBJ databases">
        <authorList>
            <consortium name="Wellcome Sanger Institute Data Sharing"/>
        </authorList>
    </citation>
    <scope>NUCLEOTIDE SEQUENCE [LARGE SCALE GENOMIC DNA]</scope>
</reference>
<keyword evidence="4 11" id="KW-0732">Signal</keyword>
<keyword evidence="10" id="KW-1133">Transmembrane helix</keyword>
<comment type="caution">
    <text evidence="8">Lacks conserved residue(s) required for the propagation of feature annotation.</text>
</comment>
<feature type="chain" id="PRO_5025500279" evidence="11">
    <location>
        <begin position="21"/>
        <end position="493"/>
    </location>
</feature>
<feature type="region of interest" description="Disordered" evidence="9">
    <location>
        <begin position="404"/>
        <end position="427"/>
    </location>
</feature>
<sequence>MTCILVLLVLLSTQATKVCSLPSVADSDGNCEDTKYRPDGSNLCCNKCPPGERLVTHCSETHERVCEPCASGQYMEHMNYNQNCLKCVTCKEHKGLKYARNCSPTTSSKCICQTGKYCIVGFKDPYCSECVKYKVCKVGYGVSVPGTADSNVKCERCPDGTFSDTVSFKDACKPHTNCNGRAVVTKGNATSDTVCEPGSTALPQMSTEKLNMNTVLTSAGPLKTMVPVTSVSQHTSAESILPSSRSVETEFANPTKSQPQNTGPGGTLAAAIGGVIGFILLFIIIIITVILCKPAWKKDAEIVHPKVDANGNCESGDKVSECYPEETQLLSFKVMSPEQQCLLEKGEACSDHSQNSNSDTLTQIEGCSSHESIGPLQSTLPLHNPQSILSEPMTLQSTVGHAIPQPSMATQSSSQPTSPQIISPMTTSPHVNVNITFHIGNGTCGSPSVMPTDLMQVDPKISYGEEEESISIPQQEAGKHSQMSVEESLSCST</sequence>
<keyword evidence="7" id="KW-0325">Glycoprotein</keyword>
<evidence type="ECO:0000256" key="2">
    <source>
        <dbReference type="ARBA" id="ARBA00022525"/>
    </source>
</evidence>
<evidence type="ECO:0000259" key="12">
    <source>
        <dbReference type="PROSITE" id="PS50050"/>
    </source>
</evidence>
<keyword evidence="6 8" id="KW-1015">Disulfide bond</keyword>
<name>A0A673A1Q9_9TELE</name>
<dbReference type="PANTHER" id="PTHR23097:SF90">
    <property type="entry name" value="TUMOR NECROSIS FACTOR RECEPTOR SUPERFAMILY MEMBER 11B"/>
    <property type="match status" value="1"/>
</dbReference>
<dbReference type="Proteomes" id="UP000472271">
    <property type="component" value="Chromosome 5"/>
</dbReference>
<dbReference type="PANTHER" id="PTHR23097">
    <property type="entry name" value="TUMOR NECROSIS FACTOR RECEPTOR SUPERFAMILY MEMBER"/>
    <property type="match status" value="1"/>
</dbReference>
<feature type="disulfide bond" evidence="8">
    <location>
        <begin position="69"/>
        <end position="84"/>
    </location>
</feature>
<dbReference type="SMART" id="SM00208">
    <property type="entry name" value="TNFR"/>
    <property type="match status" value="4"/>
</dbReference>
<evidence type="ECO:0000256" key="4">
    <source>
        <dbReference type="ARBA" id="ARBA00022729"/>
    </source>
</evidence>
<evidence type="ECO:0000313" key="14">
    <source>
        <dbReference type="Proteomes" id="UP000472271"/>
    </source>
</evidence>